<evidence type="ECO:0000256" key="5">
    <source>
        <dbReference type="ARBA" id="ARBA00022753"/>
    </source>
</evidence>
<dbReference type="GO" id="GO:0010008">
    <property type="term" value="C:endosome membrane"/>
    <property type="evidence" value="ECO:0007669"/>
    <property type="project" value="UniProtKB-SubCell"/>
</dbReference>
<feature type="compositionally biased region" description="Low complexity" evidence="10">
    <location>
        <begin position="491"/>
        <end position="505"/>
    </location>
</feature>
<feature type="compositionally biased region" description="Polar residues" evidence="10">
    <location>
        <begin position="32"/>
        <end position="43"/>
    </location>
</feature>
<evidence type="ECO:0000256" key="9">
    <source>
        <dbReference type="ARBA" id="ARBA00033785"/>
    </source>
</evidence>
<dbReference type="AlphaFoldDB" id="A0A2N8UHK3"/>
<dbReference type="SUPFAM" id="SSF64268">
    <property type="entry name" value="PX domain"/>
    <property type="match status" value="1"/>
</dbReference>
<dbReference type="Proteomes" id="UP000239563">
    <property type="component" value="Chromosome XII"/>
</dbReference>
<evidence type="ECO:0000256" key="10">
    <source>
        <dbReference type="SAM" id="MobiDB-lite"/>
    </source>
</evidence>
<sequence length="707" mass="75609">MDAQLADELREAADQLLDIKTSQPSAFPPSPHLQQSRQLSSPSKAVAISAPPRLSTFSSSSKLEVLHSPTDVRPWQWPVPPASASGSGVHDTSSPSLVASGRPNQPIKIQLGTNVLDDADDHLPARGLSSRVRSVKAATAHGEEGAQHVAFVDDADQEYRAASPSKLIVRTPINDIYINQYGERVVQGKVVGRILGGRPRPSSRNGDTIPHNDGSISQSTSHTASSAAQPVETLSPSKLDTCAASTSSAPAFFRESFPDAFASASSTSTSTSITTSPPAKKKERRPSKGRPPSMIKAPRAVVGAMILKHSDSFEDAQLLPDTSFQTASDFGSPSSSSSKQLSLSPRPRKAGLIPGSPTKSADEELAGELRGLQLHSAHRAKSPAEGKGMGLLSPSDGVGASDSTRSKIELPSLRRPTPTIGLSQAKADPVVLHGNRRQARASGVVLPQADADSEGGSMYASPAVSPPAASAALPSLPDDQQGGDSTDVQSRLESVSEPSSPLLSPRRNRAQHEVGVDADSGVSGDQVDDHDEDDKASFESAPSSLISLPVSTLTSSSRSPSHHSLERRRSSTGSILSHTRRRSSSHHHSSDIFAREIRIRGWSEVGSQARGWVVFELRIITKQGTPIIAHKRFSSFVKLRTSLLKECKEQAKWLPELPTRRTGLLSKYDAKYLEKRRRALQRWLEVVALDKVWGASEALREWVLASD</sequence>
<dbReference type="CDD" id="cd07280">
    <property type="entry name" value="PX_YPT35"/>
    <property type="match status" value="1"/>
</dbReference>
<evidence type="ECO:0000259" key="11">
    <source>
        <dbReference type="PROSITE" id="PS50195"/>
    </source>
</evidence>
<feature type="compositionally biased region" description="Low complexity" evidence="10">
    <location>
        <begin position="332"/>
        <end position="345"/>
    </location>
</feature>
<protein>
    <recommendedName>
        <fullName evidence="8">Endosomal/vacuolar adapter protein YPT35</fullName>
    </recommendedName>
    <alternativeName>
        <fullName evidence="9">PX domain-containing protein YPT35</fullName>
    </alternativeName>
</protein>
<keyword evidence="5" id="KW-0967">Endosome</keyword>
<dbReference type="Pfam" id="PF00787">
    <property type="entry name" value="PX"/>
    <property type="match status" value="1"/>
</dbReference>
<feature type="domain" description="PX" evidence="11">
    <location>
        <begin position="593"/>
        <end position="707"/>
    </location>
</feature>
<evidence type="ECO:0000256" key="8">
    <source>
        <dbReference type="ARBA" id="ARBA00033774"/>
    </source>
</evidence>
<evidence type="ECO:0000256" key="6">
    <source>
        <dbReference type="ARBA" id="ARBA00023136"/>
    </source>
</evidence>
<feature type="compositionally biased region" description="Low complexity" evidence="10">
    <location>
        <begin position="542"/>
        <end position="559"/>
    </location>
</feature>
<feature type="region of interest" description="Disordered" evidence="10">
    <location>
        <begin position="324"/>
        <end position="587"/>
    </location>
</feature>
<feature type="compositionally biased region" description="Basic residues" evidence="10">
    <location>
        <begin position="279"/>
        <end position="288"/>
    </location>
</feature>
<keyword evidence="4" id="KW-0926">Vacuole</keyword>
<feature type="compositionally biased region" description="Polar residues" evidence="10">
    <location>
        <begin position="84"/>
        <end position="97"/>
    </location>
</feature>
<feature type="compositionally biased region" description="Low complexity" evidence="10">
    <location>
        <begin position="262"/>
        <end position="276"/>
    </location>
</feature>
<feature type="region of interest" description="Disordered" evidence="10">
    <location>
        <begin position="262"/>
        <end position="296"/>
    </location>
</feature>
<comment type="subcellular location">
    <subcellularLocation>
        <location evidence="2">Endosome</location>
    </subcellularLocation>
    <subcellularLocation>
        <location evidence="1">Vacuole membrane</location>
        <topology evidence="1">Peripheral membrane protein</topology>
    </subcellularLocation>
</comment>
<dbReference type="Gene3D" id="3.30.1520.10">
    <property type="entry name" value="Phox-like domain"/>
    <property type="match status" value="1"/>
</dbReference>
<feature type="compositionally biased region" description="Basic residues" evidence="10">
    <location>
        <begin position="578"/>
        <end position="587"/>
    </location>
</feature>
<organism evidence="12 13">
    <name type="scientific">Sporisorium reilianum f. sp. reilianum</name>
    <dbReference type="NCBI Taxonomy" id="72559"/>
    <lineage>
        <taxon>Eukaryota</taxon>
        <taxon>Fungi</taxon>
        <taxon>Dikarya</taxon>
        <taxon>Basidiomycota</taxon>
        <taxon>Ustilaginomycotina</taxon>
        <taxon>Ustilaginomycetes</taxon>
        <taxon>Ustilaginales</taxon>
        <taxon>Ustilaginaceae</taxon>
        <taxon>Sporisorium</taxon>
    </lineage>
</organism>
<keyword evidence="6" id="KW-0472">Membrane</keyword>
<comment type="function">
    <text evidence="7">Recruits the lipid transfer protein VPS13 to endosomal and vacuolar membranes.</text>
</comment>
<evidence type="ECO:0000256" key="2">
    <source>
        <dbReference type="ARBA" id="ARBA00004177"/>
    </source>
</evidence>
<evidence type="ECO:0000256" key="4">
    <source>
        <dbReference type="ARBA" id="ARBA00022554"/>
    </source>
</evidence>
<dbReference type="InterPro" id="IPR036871">
    <property type="entry name" value="PX_dom_sf"/>
</dbReference>
<dbReference type="EMBL" id="LT795065">
    <property type="protein sequence ID" value="SJX64425.1"/>
    <property type="molecule type" value="Genomic_DNA"/>
</dbReference>
<feature type="compositionally biased region" description="Low complexity" evidence="10">
    <location>
        <begin position="215"/>
        <end position="229"/>
    </location>
</feature>
<reference evidence="12 13" key="1">
    <citation type="submission" date="2017-02" db="EMBL/GenBank/DDBJ databases">
        <authorList>
            <person name="Peterson S.W."/>
        </authorList>
    </citation>
    <scope>NUCLEOTIDE SEQUENCE [LARGE SCALE GENOMIC DNA]</scope>
    <source>
        <strain evidence="12 13">SRS1_H2-8</strain>
    </source>
</reference>
<evidence type="ECO:0000256" key="7">
    <source>
        <dbReference type="ARBA" id="ARBA00033728"/>
    </source>
</evidence>
<dbReference type="GO" id="GO:0005774">
    <property type="term" value="C:vacuolar membrane"/>
    <property type="evidence" value="ECO:0007669"/>
    <property type="project" value="UniProtKB-SubCell"/>
</dbReference>
<feature type="region of interest" description="Disordered" evidence="10">
    <location>
        <begin position="194"/>
        <end position="233"/>
    </location>
</feature>
<gene>
    <name evidence="12" type="ORF">SRS1_15066</name>
</gene>
<dbReference type="PROSITE" id="PS50195">
    <property type="entry name" value="PX"/>
    <property type="match status" value="1"/>
</dbReference>
<evidence type="ECO:0000256" key="1">
    <source>
        <dbReference type="ARBA" id="ARBA00004148"/>
    </source>
</evidence>
<accession>A0A2N8UHK3</accession>
<name>A0A2N8UHK3_9BASI</name>
<dbReference type="InterPro" id="IPR037917">
    <property type="entry name" value="Ypt35_PX"/>
</dbReference>
<proteinExistence type="inferred from homology"/>
<feature type="compositionally biased region" description="Low complexity" evidence="10">
    <location>
        <begin position="460"/>
        <end position="477"/>
    </location>
</feature>
<comment type="similarity">
    <text evidence="3">Belongs to the YPT35 family.</text>
</comment>
<evidence type="ECO:0000256" key="3">
    <source>
        <dbReference type="ARBA" id="ARBA00007426"/>
    </source>
</evidence>
<evidence type="ECO:0000313" key="12">
    <source>
        <dbReference type="EMBL" id="SJX64425.1"/>
    </source>
</evidence>
<feature type="region of interest" description="Disordered" evidence="10">
    <location>
        <begin position="1"/>
        <end position="104"/>
    </location>
</feature>
<dbReference type="InterPro" id="IPR001683">
    <property type="entry name" value="PX_dom"/>
</dbReference>
<dbReference type="GO" id="GO:0032266">
    <property type="term" value="F:phosphatidylinositol-3-phosphate binding"/>
    <property type="evidence" value="ECO:0007669"/>
    <property type="project" value="InterPro"/>
</dbReference>
<evidence type="ECO:0000313" key="13">
    <source>
        <dbReference type="Proteomes" id="UP000239563"/>
    </source>
</evidence>